<protein>
    <recommendedName>
        <fullName evidence="1">VOC domain-containing protein</fullName>
    </recommendedName>
</protein>
<evidence type="ECO:0000313" key="2">
    <source>
        <dbReference type="EMBL" id="PKZ16493.1"/>
    </source>
</evidence>
<dbReference type="EMBL" id="PKGS01000004">
    <property type="protein sequence ID" value="PKZ16493.1"/>
    <property type="molecule type" value="Genomic_DNA"/>
</dbReference>
<comment type="caution">
    <text evidence="2">The sequence shown here is derived from an EMBL/GenBank/DDBJ whole genome shotgun (WGS) entry which is preliminary data.</text>
</comment>
<dbReference type="PANTHER" id="PTHR35006">
    <property type="entry name" value="GLYOXALASE FAMILY PROTEIN (AFU_ORTHOLOGUE AFUA_5G14830)"/>
    <property type="match status" value="1"/>
</dbReference>
<gene>
    <name evidence="2" type="ORF">CYJ34_06680</name>
</gene>
<feature type="domain" description="VOC" evidence="1">
    <location>
        <begin position="1"/>
        <end position="119"/>
    </location>
</feature>
<dbReference type="Gene3D" id="3.10.180.10">
    <property type="entry name" value="2,3-Dihydroxybiphenyl 1,2-Dioxygenase, domain 1"/>
    <property type="match status" value="1"/>
</dbReference>
<evidence type="ECO:0000259" key="1">
    <source>
        <dbReference type="PROSITE" id="PS51819"/>
    </source>
</evidence>
<dbReference type="SUPFAM" id="SSF54593">
    <property type="entry name" value="Glyoxalase/Bleomycin resistance protein/Dihydroxybiphenyl dioxygenase"/>
    <property type="match status" value="1"/>
</dbReference>
<sequence length="120" mass="13531">MLDHITLKVSDIEKSKEFYEKVLGEIGIIKKADYDEAVGFGNKDSQTAPELWIANGNPNNTHVAFRVNSEEEVKNFYNKALELGASDNGGPGIREKYAPNYYAAFFHDFDGNNIEAVYYE</sequence>
<reference evidence="2 3" key="1">
    <citation type="submission" date="2017-12" db="EMBL/GenBank/DDBJ databases">
        <title>Phylogenetic diversity of female urinary microbiome.</title>
        <authorList>
            <person name="Thomas-White K."/>
            <person name="Wolfe A.J."/>
        </authorList>
    </citation>
    <scope>NUCLEOTIDE SEQUENCE [LARGE SCALE GENOMIC DNA]</scope>
    <source>
        <strain evidence="2 3">UMB0119</strain>
    </source>
</reference>
<dbReference type="PROSITE" id="PS51819">
    <property type="entry name" value="VOC"/>
    <property type="match status" value="1"/>
</dbReference>
<dbReference type="CDD" id="cd07262">
    <property type="entry name" value="VOC_like"/>
    <property type="match status" value="1"/>
</dbReference>
<evidence type="ECO:0000313" key="3">
    <source>
        <dbReference type="Proteomes" id="UP000234335"/>
    </source>
</evidence>
<name>A0A2I1M8N3_9FIRM</name>
<dbReference type="Proteomes" id="UP000234335">
    <property type="component" value="Unassembled WGS sequence"/>
</dbReference>
<dbReference type="InterPro" id="IPR004360">
    <property type="entry name" value="Glyas_Fos-R_dOase_dom"/>
</dbReference>
<dbReference type="AlphaFoldDB" id="A0A2I1M8N3"/>
<dbReference type="InterPro" id="IPR037523">
    <property type="entry name" value="VOC_core"/>
</dbReference>
<dbReference type="InterPro" id="IPR029068">
    <property type="entry name" value="Glyas_Bleomycin-R_OHBP_Dase"/>
</dbReference>
<dbReference type="RefSeq" id="WP_101540516.1">
    <property type="nucleotide sequence ID" value="NZ_JAPJPW010000028.1"/>
</dbReference>
<organism evidence="2 3">
    <name type="scientific">Anaerococcus octavius</name>
    <dbReference type="NCBI Taxonomy" id="54007"/>
    <lineage>
        <taxon>Bacteria</taxon>
        <taxon>Bacillati</taxon>
        <taxon>Bacillota</taxon>
        <taxon>Tissierellia</taxon>
        <taxon>Tissierellales</taxon>
        <taxon>Peptoniphilaceae</taxon>
        <taxon>Anaerococcus</taxon>
    </lineage>
</organism>
<dbReference type="Pfam" id="PF00903">
    <property type="entry name" value="Glyoxalase"/>
    <property type="match status" value="1"/>
</dbReference>
<accession>A0A2I1M8N3</accession>
<proteinExistence type="predicted"/>
<keyword evidence="3" id="KW-1185">Reference proteome</keyword>
<dbReference type="PANTHER" id="PTHR35006:SF2">
    <property type="entry name" value="GLYOXALASE FAMILY PROTEIN (AFU_ORTHOLOGUE AFUA_5G14830)"/>
    <property type="match status" value="1"/>
</dbReference>